<dbReference type="InterPro" id="IPR037523">
    <property type="entry name" value="VOC_core"/>
</dbReference>
<evidence type="ECO:0000313" key="4">
    <source>
        <dbReference type="Proteomes" id="UP000078534"/>
    </source>
</evidence>
<evidence type="ECO:0000256" key="1">
    <source>
        <dbReference type="ARBA" id="ARBA00022723"/>
    </source>
</evidence>
<dbReference type="EMBL" id="LWSG01000005">
    <property type="protein sequence ID" value="OAS88099.1"/>
    <property type="molecule type" value="Genomic_DNA"/>
</dbReference>
<dbReference type="InterPro" id="IPR051332">
    <property type="entry name" value="Fosfomycin_Res_Enzymes"/>
</dbReference>
<evidence type="ECO:0000259" key="2">
    <source>
        <dbReference type="PROSITE" id="PS51819"/>
    </source>
</evidence>
<accession>A0A179T4L4</accession>
<dbReference type="RefSeq" id="WP_066328542.1">
    <property type="nucleotide sequence ID" value="NZ_LWSG01000005.1"/>
</dbReference>
<dbReference type="PANTHER" id="PTHR36113">
    <property type="entry name" value="LYASE, PUTATIVE-RELATED-RELATED"/>
    <property type="match status" value="1"/>
</dbReference>
<keyword evidence="4" id="KW-1185">Reference proteome</keyword>
<feature type="domain" description="VOC" evidence="2">
    <location>
        <begin position="5"/>
        <end position="128"/>
    </location>
</feature>
<dbReference type="PANTHER" id="PTHR36113:SF6">
    <property type="entry name" value="FOSFOMYCIN RESISTANCE PROTEIN FOSX"/>
    <property type="match status" value="1"/>
</dbReference>
<dbReference type="InterPro" id="IPR029068">
    <property type="entry name" value="Glyas_Bleomycin-R_OHBP_Dase"/>
</dbReference>
<dbReference type="InterPro" id="IPR004360">
    <property type="entry name" value="Glyas_Fos-R_dOase_dom"/>
</dbReference>
<dbReference type="OrthoDB" id="9795618at2"/>
<dbReference type="STRING" id="152268.A6K24_17120"/>
<protein>
    <recommendedName>
        <fullName evidence="2">VOC domain-containing protein</fullName>
    </recommendedName>
</protein>
<comment type="caution">
    <text evidence="3">The sequence shown here is derived from an EMBL/GenBank/DDBJ whole genome shotgun (WGS) entry which is preliminary data.</text>
</comment>
<dbReference type="Gene3D" id="3.10.180.10">
    <property type="entry name" value="2,3-Dihydroxybiphenyl 1,2-Dioxygenase, domain 1"/>
    <property type="match status" value="1"/>
</dbReference>
<keyword evidence="1" id="KW-0479">Metal-binding</keyword>
<dbReference type="PROSITE" id="PS51819">
    <property type="entry name" value="VOC"/>
    <property type="match status" value="1"/>
</dbReference>
<dbReference type="NCBIfam" id="NF008551">
    <property type="entry name" value="PRK11478.1"/>
    <property type="match status" value="1"/>
</dbReference>
<proteinExistence type="predicted"/>
<evidence type="ECO:0000313" key="3">
    <source>
        <dbReference type="EMBL" id="OAS88099.1"/>
    </source>
</evidence>
<sequence length="128" mass="14743">MNINKIHHVAIISSNYDLSKTFYTKTLGFKVLAEVFREERNSYKLDLMVNDTYQIELFSFPNPPERPTTPEAVGLRHLAFEVSNIDEAVKELIQKGVAVEPIRVDPHTDKKFTFFKDPDGLPLELYEA</sequence>
<gene>
    <name evidence="3" type="ORF">A6K24_17120</name>
</gene>
<dbReference type="Pfam" id="PF00903">
    <property type="entry name" value="Glyoxalase"/>
    <property type="match status" value="1"/>
</dbReference>
<organism evidence="3 4">
    <name type="scientific">Metabacillus litoralis</name>
    <dbReference type="NCBI Taxonomy" id="152268"/>
    <lineage>
        <taxon>Bacteria</taxon>
        <taxon>Bacillati</taxon>
        <taxon>Bacillota</taxon>
        <taxon>Bacilli</taxon>
        <taxon>Bacillales</taxon>
        <taxon>Bacillaceae</taxon>
        <taxon>Metabacillus</taxon>
    </lineage>
</organism>
<dbReference type="CDD" id="cd08352">
    <property type="entry name" value="VOC_Bs_YwkD_like"/>
    <property type="match status" value="1"/>
</dbReference>
<dbReference type="GO" id="GO:0046872">
    <property type="term" value="F:metal ion binding"/>
    <property type="evidence" value="ECO:0007669"/>
    <property type="project" value="UniProtKB-KW"/>
</dbReference>
<reference evidence="4" key="1">
    <citation type="submission" date="2016-04" db="EMBL/GenBank/DDBJ databases">
        <authorList>
            <person name="Lyu Z."/>
            <person name="Lyu W."/>
        </authorList>
    </citation>
    <scope>NUCLEOTIDE SEQUENCE [LARGE SCALE GENOMIC DNA]</scope>
    <source>
        <strain evidence="4">C44</strain>
    </source>
</reference>
<dbReference type="AlphaFoldDB" id="A0A179T4L4"/>
<dbReference type="SUPFAM" id="SSF54593">
    <property type="entry name" value="Glyoxalase/Bleomycin resistance protein/Dihydroxybiphenyl dioxygenase"/>
    <property type="match status" value="1"/>
</dbReference>
<dbReference type="Proteomes" id="UP000078534">
    <property type="component" value="Unassembled WGS sequence"/>
</dbReference>
<name>A0A179T4L4_9BACI</name>
<dbReference type="InterPro" id="IPR037478">
    <property type="entry name" value="YwkD-like_dom"/>
</dbReference>